<proteinExistence type="predicted"/>
<dbReference type="EMBL" id="BBNT01000023">
    <property type="protein sequence ID" value="GAL77086.1"/>
    <property type="molecule type" value="Genomic_DNA"/>
</dbReference>
<dbReference type="SUPFAM" id="SSF53098">
    <property type="entry name" value="Ribonuclease H-like"/>
    <property type="match status" value="1"/>
</dbReference>
<dbReference type="InterPro" id="IPR012337">
    <property type="entry name" value="RNaseH-like_sf"/>
</dbReference>
<comment type="caution">
    <text evidence="1">The sequence shown here is derived from an EMBL/GenBank/DDBJ whole genome shotgun (WGS) entry which is preliminary data.</text>
</comment>
<gene>
    <name evidence="1" type="ORF">JCM19275_2058</name>
</gene>
<evidence type="ECO:0000313" key="1">
    <source>
        <dbReference type="EMBL" id="GAL77086.1"/>
    </source>
</evidence>
<protein>
    <submittedName>
        <fullName evidence="1">Uncharacterized protein</fullName>
    </submittedName>
</protein>
<dbReference type="Gene3D" id="3.30.420.10">
    <property type="entry name" value="Ribonuclease H-like superfamily/Ribonuclease H"/>
    <property type="match status" value="1"/>
</dbReference>
<dbReference type="GO" id="GO:0003676">
    <property type="term" value="F:nucleic acid binding"/>
    <property type="evidence" value="ECO:0007669"/>
    <property type="project" value="InterPro"/>
</dbReference>
<sequence>MLVRAPKFYEVAKRVIEIMDGAVLVAHNANFDYRSYA</sequence>
<reference evidence="1 2" key="1">
    <citation type="journal article" date="2014" name="Genome Announc.">
        <title>Draft Genome Sequences of Marine Flavobacterium Nonlabens Strains NR17, NR24, NR27, NR32, NR33, and Ara13.</title>
        <authorList>
            <person name="Nakanishi M."/>
            <person name="Meirelles P."/>
            <person name="Suzuki R."/>
            <person name="Takatani N."/>
            <person name="Mino S."/>
            <person name="Suda W."/>
            <person name="Oshima K."/>
            <person name="Hattori M."/>
            <person name="Ohkuma M."/>
            <person name="Hosokawa M."/>
            <person name="Miyashita K."/>
            <person name="Thompson F.L."/>
            <person name="Niwa A."/>
            <person name="Sawabe T."/>
            <person name="Sawabe T."/>
        </authorList>
    </citation>
    <scope>NUCLEOTIDE SEQUENCE [LARGE SCALE GENOMIC DNA]</scope>
    <source>
        <strain evidence="2">JCM19275</strain>
    </source>
</reference>
<dbReference type="InterPro" id="IPR036397">
    <property type="entry name" value="RNaseH_sf"/>
</dbReference>
<accession>A0A090WJB4</accession>
<name>A0A090WJB4_NONUL</name>
<evidence type="ECO:0000313" key="2">
    <source>
        <dbReference type="Proteomes" id="UP000029647"/>
    </source>
</evidence>
<dbReference type="AlphaFoldDB" id="A0A090WJB4"/>
<organism evidence="1 2">
    <name type="scientific">Nonlabens ulvanivorans</name>
    <name type="common">Persicivirga ulvanivorans</name>
    <dbReference type="NCBI Taxonomy" id="906888"/>
    <lineage>
        <taxon>Bacteria</taxon>
        <taxon>Pseudomonadati</taxon>
        <taxon>Bacteroidota</taxon>
        <taxon>Flavobacteriia</taxon>
        <taxon>Flavobacteriales</taxon>
        <taxon>Flavobacteriaceae</taxon>
        <taxon>Nonlabens</taxon>
    </lineage>
</organism>
<dbReference type="Proteomes" id="UP000029647">
    <property type="component" value="Unassembled WGS sequence"/>
</dbReference>